<name>A0A9F5J1F9_PYTBI</name>
<dbReference type="PANTHER" id="PTHR10424">
    <property type="entry name" value="VIRAL ENVELOPE PROTEIN"/>
    <property type="match status" value="1"/>
</dbReference>
<dbReference type="OrthoDB" id="9050420at2759"/>
<organism evidence="2 3">
    <name type="scientific">Python bivittatus</name>
    <name type="common">Burmese python</name>
    <name type="synonym">Python molurus bivittatus</name>
    <dbReference type="NCBI Taxonomy" id="176946"/>
    <lineage>
        <taxon>Eukaryota</taxon>
        <taxon>Metazoa</taxon>
        <taxon>Chordata</taxon>
        <taxon>Craniata</taxon>
        <taxon>Vertebrata</taxon>
        <taxon>Euteleostomi</taxon>
        <taxon>Lepidosauria</taxon>
        <taxon>Squamata</taxon>
        <taxon>Bifurcata</taxon>
        <taxon>Unidentata</taxon>
        <taxon>Episquamata</taxon>
        <taxon>Toxicofera</taxon>
        <taxon>Serpentes</taxon>
        <taxon>Henophidia</taxon>
        <taxon>Pythonidae</taxon>
        <taxon>Python</taxon>
    </lineage>
</organism>
<dbReference type="SUPFAM" id="SSF58069">
    <property type="entry name" value="Virus ectodomain"/>
    <property type="match status" value="1"/>
</dbReference>
<dbReference type="KEGG" id="pbi:112541635"/>
<gene>
    <name evidence="3" type="primary">LOC112541635</name>
</gene>
<dbReference type="InterPro" id="IPR018154">
    <property type="entry name" value="TLV/ENV_coat_polyprotein"/>
</dbReference>
<dbReference type="RefSeq" id="XP_025027748.1">
    <property type="nucleotide sequence ID" value="XM_025171980.1"/>
</dbReference>
<protein>
    <submittedName>
        <fullName evidence="3">Syncytin-2-like</fullName>
    </submittedName>
</protein>
<evidence type="ECO:0000256" key="1">
    <source>
        <dbReference type="ARBA" id="ARBA00023157"/>
    </source>
</evidence>
<dbReference type="GeneID" id="112541635"/>
<dbReference type="AlphaFoldDB" id="A0A9F5J1F9"/>
<dbReference type="OMA" id="INVSKWI"/>
<sequence>MCSSWNSLTVLWVPKYSLWEKGRMGLICMLEKPHVLMLSILMTGLSLGLGVPLRNKREANLGLWQDNNWIQKVRVYLQLMESNFSNCWLCQHMPPKASDGLPLDAIPLSESEWKNPTQGPRGVFISQNLTQITVLTGSRIQHRASFCWTYQNTTANANTIFLGNYSNCDHLINVNSLYRFNAPSFSYANVTEYECNHITTGNRSIGGLPCNTIKALVQSAAAPPDHAMYHTNLVGVFWLLCGRMAYRAIPPYWEGTCTLGQLAPALRTSPALLHHCIQNRRDPTPVATNSHDHEQLLQGLPPLGVALNFRDIVKLSNRTEWMFNKTVGGLQKLNQEQGEIRQVVLQNREALDMLLTAQGGVCAVVHSYCCVYIHNNQVDLNKTVEAMENAITEKHADEARRWDTSWNPFSFLESWFPNISSFSWCYIAVGPLLLFTNPYVFRPTHAHLSSFSNDCCCRPCHSI</sequence>
<keyword evidence="1" id="KW-1015">Disulfide bond</keyword>
<dbReference type="Proteomes" id="UP000695026">
    <property type="component" value="Unplaced"/>
</dbReference>
<keyword evidence="2" id="KW-1185">Reference proteome</keyword>
<dbReference type="Gene3D" id="1.10.287.210">
    <property type="match status" value="1"/>
</dbReference>
<dbReference type="PANTHER" id="PTHR10424:SF73">
    <property type="entry name" value="ENDOGENOUS RETROVIRUS GROUP FC1 ENV POLYPROTEIN-RELATED"/>
    <property type="match status" value="1"/>
</dbReference>
<dbReference type="Pfam" id="PF00429">
    <property type="entry name" value="TLV_coat"/>
    <property type="match status" value="1"/>
</dbReference>
<reference evidence="3" key="1">
    <citation type="submission" date="2025-08" db="UniProtKB">
        <authorList>
            <consortium name="RefSeq"/>
        </authorList>
    </citation>
    <scope>IDENTIFICATION</scope>
    <source>
        <tissue evidence="3">Liver</tissue>
    </source>
</reference>
<evidence type="ECO:0000313" key="3">
    <source>
        <dbReference type="RefSeq" id="XP_025027748.1"/>
    </source>
</evidence>
<proteinExistence type="predicted"/>
<accession>A0A9F5J1F9</accession>
<evidence type="ECO:0000313" key="2">
    <source>
        <dbReference type="Proteomes" id="UP000695026"/>
    </source>
</evidence>